<dbReference type="FunFam" id="3.40.50.300:FF:000011">
    <property type="entry name" value="Putative ABC transporter ATP-binding component"/>
    <property type="match status" value="1"/>
</dbReference>
<keyword evidence="2" id="KW-0547">Nucleotide-binding</keyword>
<dbReference type="Pfam" id="PF00005">
    <property type="entry name" value="ABC_tran"/>
    <property type="match status" value="2"/>
</dbReference>
<proteinExistence type="predicted"/>
<dbReference type="Gene3D" id="3.40.50.300">
    <property type="entry name" value="P-loop containing nucleotide triphosphate hydrolases"/>
    <property type="match status" value="2"/>
</dbReference>
<evidence type="ECO:0000313" key="5">
    <source>
        <dbReference type="Proteomes" id="UP000070376"/>
    </source>
</evidence>
<dbReference type="PROSITE" id="PS50893">
    <property type="entry name" value="ABC_TRANSPORTER_2"/>
    <property type="match status" value="2"/>
</dbReference>
<protein>
    <submittedName>
        <fullName evidence="4">ABC transporter, ATP-binding protein</fullName>
    </submittedName>
</protein>
<dbReference type="InterPro" id="IPR027417">
    <property type="entry name" value="P-loop_NTPase"/>
</dbReference>
<dbReference type="GO" id="GO:0016887">
    <property type="term" value="F:ATP hydrolysis activity"/>
    <property type="evidence" value="ECO:0007669"/>
    <property type="project" value="InterPro"/>
</dbReference>
<name>A0A133K9K3_HEYCO</name>
<dbReference type="GO" id="GO:0003677">
    <property type="term" value="F:DNA binding"/>
    <property type="evidence" value="ECO:0007669"/>
    <property type="project" value="InterPro"/>
</dbReference>
<dbReference type="SMART" id="SM00382">
    <property type="entry name" value="AAA"/>
    <property type="match status" value="2"/>
</dbReference>
<evidence type="ECO:0000256" key="1">
    <source>
        <dbReference type="ARBA" id="ARBA00022737"/>
    </source>
</evidence>
<dbReference type="PANTHER" id="PTHR42855:SF1">
    <property type="entry name" value="ABC TRANSPORTER DOMAIN-CONTAINING PROTEIN"/>
    <property type="match status" value="1"/>
</dbReference>
<dbReference type="Pfam" id="PF16326">
    <property type="entry name" value="ABC_tran_CTD"/>
    <property type="match status" value="1"/>
</dbReference>
<accession>A0A133K9K3</accession>
<evidence type="ECO:0000256" key="2">
    <source>
        <dbReference type="ARBA" id="ARBA00022741"/>
    </source>
</evidence>
<comment type="caution">
    <text evidence="4">The sequence shown here is derived from an EMBL/GenBank/DDBJ whole genome shotgun (WGS) entry which is preliminary data.</text>
</comment>
<dbReference type="RefSeq" id="WP_061087316.1">
    <property type="nucleotide sequence ID" value="NZ_CP026649.1"/>
</dbReference>
<dbReference type="InterPro" id="IPR051309">
    <property type="entry name" value="ABCF_ATPase"/>
</dbReference>
<evidence type="ECO:0000256" key="3">
    <source>
        <dbReference type="ARBA" id="ARBA00022840"/>
    </source>
</evidence>
<sequence>MKIFQAQGLTKSYGEKVLFGDLSFHIGEQERIGLVGVNGTGKSSLLKIIAGQDEADSGELSTTNDYTIGYLPQEPELNPAFTVLEQVYKSESPIMALLRSYEEALLEVGKDPGNAGKQDRLFRLQKEMDAAGAWEAGANAQTVLSKLGIRDLGRKISGLSGGQKKRVALARVLMETPDLLILDEPTNHLDYPAVKWLEAFIAKYPRSVLFVTHDRYFLDRAANRIFELNGGKLYSYKGNYQDFMEAKAQREEAQLQQEEKRKNLYRRELAWMKRGAKARSTKQKARIGRFEELESSLGKSPRQQEADIALSGSRLGKQVFELQHANKAFGSETILKDFNLLVKPGDRIGIVGKNGSGKSTLMNILAGRIPLDSGERLTGQTVKIAYYRQETPGMNEDKRMIEYIREAGDTVTTKDGETISAAQMLERFLFDMHTHGTPVRKLSGGEKRRLYLLRLLMSRPNVLLLDEPTNDLDTETLTVLEDYIGEFPGVVISVSHDRYFLDKTAEQLLIFEGGGKISRFFGRYSDYLEIAHETPAQEEKTDVPKPKREPKRKKWSYHEQREWEEIDEKIEACEQTIAELNEQLEQAGSDFVKAQEISTALEEENERLEGLIERWSYLSELQEKNDN</sequence>
<dbReference type="InterPro" id="IPR032524">
    <property type="entry name" value="ABC_tran_C"/>
</dbReference>
<evidence type="ECO:0000313" key="4">
    <source>
        <dbReference type="EMBL" id="KWZ76187.1"/>
    </source>
</evidence>
<reference evidence="5" key="1">
    <citation type="submission" date="2016-01" db="EMBL/GenBank/DDBJ databases">
        <authorList>
            <person name="Mitreva M."/>
            <person name="Pepin K.H."/>
            <person name="Mihindukulasuriya K.A."/>
            <person name="Fulton R."/>
            <person name="Fronick C."/>
            <person name="O'Laughlin M."/>
            <person name="Miner T."/>
            <person name="Herter B."/>
            <person name="Rosa B.A."/>
            <person name="Cordes M."/>
            <person name="Tomlinson C."/>
            <person name="Wollam A."/>
            <person name="Palsikar V.B."/>
            <person name="Mardis E.R."/>
            <person name="Wilson R.K."/>
        </authorList>
    </citation>
    <scope>NUCLEOTIDE SEQUENCE [LARGE SCALE GENOMIC DNA]</scope>
    <source>
        <strain evidence="5">GED7749B</strain>
    </source>
</reference>
<dbReference type="AlphaFoldDB" id="A0A133K9K3"/>
<dbReference type="GO" id="GO:0005524">
    <property type="term" value="F:ATP binding"/>
    <property type="evidence" value="ECO:0007669"/>
    <property type="project" value="UniProtKB-KW"/>
</dbReference>
<organism evidence="4 5">
    <name type="scientific">Heyndrickxia coagulans</name>
    <name type="common">Weizmannia coagulans</name>
    <dbReference type="NCBI Taxonomy" id="1398"/>
    <lineage>
        <taxon>Bacteria</taxon>
        <taxon>Bacillati</taxon>
        <taxon>Bacillota</taxon>
        <taxon>Bacilli</taxon>
        <taxon>Bacillales</taxon>
        <taxon>Bacillaceae</taxon>
        <taxon>Heyndrickxia</taxon>
    </lineage>
</organism>
<dbReference type="InterPro" id="IPR037118">
    <property type="entry name" value="Val-tRNA_synth_C_sf"/>
</dbReference>
<dbReference type="EMBL" id="LRPN01000211">
    <property type="protein sequence ID" value="KWZ76187.1"/>
    <property type="molecule type" value="Genomic_DNA"/>
</dbReference>
<dbReference type="InterPro" id="IPR003439">
    <property type="entry name" value="ABC_transporter-like_ATP-bd"/>
</dbReference>
<dbReference type="Pfam" id="PF12848">
    <property type="entry name" value="ABC_tran_Xtn"/>
    <property type="match status" value="1"/>
</dbReference>
<dbReference type="Proteomes" id="UP000070376">
    <property type="component" value="Unassembled WGS sequence"/>
</dbReference>
<keyword evidence="1" id="KW-0677">Repeat</keyword>
<dbReference type="InterPro" id="IPR017871">
    <property type="entry name" value="ABC_transporter-like_CS"/>
</dbReference>
<dbReference type="PROSITE" id="PS00211">
    <property type="entry name" value="ABC_TRANSPORTER_1"/>
    <property type="match status" value="1"/>
</dbReference>
<dbReference type="Gene3D" id="1.10.287.380">
    <property type="entry name" value="Valyl-tRNA synthetase, C-terminal domain"/>
    <property type="match status" value="1"/>
</dbReference>
<gene>
    <name evidence="4" type="ORF">HMPREF3213_03940</name>
</gene>
<dbReference type="FunFam" id="3.40.50.300:FF:000309">
    <property type="entry name" value="ABC transporter ATP-binding protein"/>
    <property type="match status" value="1"/>
</dbReference>
<dbReference type="CDD" id="cd03221">
    <property type="entry name" value="ABCF_EF-3"/>
    <property type="match status" value="2"/>
</dbReference>
<dbReference type="InterPro" id="IPR003593">
    <property type="entry name" value="AAA+_ATPase"/>
</dbReference>
<dbReference type="InterPro" id="IPR032781">
    <property type="entry name" value="ABC_tran_Xtn"/>
</dbReference>
<dbReference type="SUPFAM" id="SSF52540">
    <property type="entry name" value="P-loop containing nucleoside triphosphate hydrolases"/>
    <property type="match status" value="2"/>
</dbReference>
<keyword evidence="3 4" id="KW-0067">ATP-binding</keyword>
<dbReference type="PANTHER" id="PTHR42855">
    <property type="entry name" value="ABC TRANSPORTER ATP-BINDING SUBUNIT"/>
    <property type="match status" value="1"/>
</dbReference>
<dbReference type="PATRIC" id="fig|1398.22.peg.3945"/>